<gene>
    <name evidence="1" type="ORF">DR950_17800</name>
</gene>
<dbReference type="EMBL" id="QVIG01000001">
    <property type="protein sequence ID" value="RGD59398.1"/>
    <property type="molecule type" value="Genomic_DNA"/>
</dbReference>
<evidence type="ECO:0000313" key="2">
    <source>
        <dbReference type="Proteomes" id="UP000263377"/>
    </source>
</evidence>
<comment type="caution">
    <text evidence="1">The sequence shown here is derived from an EMBL/GenBank/DDBJ whole genome shotgun (WGS) entry which is preliminary data.</text>
</comment>
<evidence type="ECO:0000313" key="1">
    <source>
        <dbReference type="EMBL" id="RGD59398.1"/>
    </source>
</evidence>
<evidence type="ECO:0008006" key="3">
    <source>
        <dbReference type="Google" id="ProtNLM"/>
    </source>
</evidence>
<dbReference type="Proteomes" id="UP000263377">
    <property type="component" value="Unassembled WGS sequence"/>
</dbReference>
<protein>
    <recommendedName>
        <fullName evidence="3">PD-(D/E)XK endonuclease-like domain-containing protein</fullName>
    </recommendedName>
</protein>
<dbReference type="Gene3D" id="3.90.320.10">
    <property type="match status" value="1"/>
</dbReference>
<dbReference type="AlphaFoldDB" id="A0A372ZTZ5"/>
<name>A0A372ZTZ5_9ACTN</name>
<sequence>MSTPVLDLPESPSIWVAADAVDQARPRSRQRQLGASDLVCERRAAYIHHGWEPTDHVVSPAAMLGTYIHEGLTTAARKEFGWLVEKRVADATIRGSIDIVQLDRATARRLPRRLRPTVPADVNTLEDIKTRTIYRWDEVRRYGATAGELRQVMTYVRLLRTGGFADVDGQRVLARLGPIDIQRIRMRFISRDSGEEFIQEFPYDPEIAEEAVWWLERITETEHPEQAPRSFYGPGIDAQCDYCPFATACWGVPAPGRPVQANIVHNREDVAVHLADYVDAHKDWAEADRVKKFVRKAVDGTEAGTYGRNVLGWRGEDKEVEEPDVRAMIELFDDLQAPIPMVPDAERMVKALVTAGIAVPTRRVVKKGSRRIEVKAAPR</sequence>
<accession>A0A372ZTZ5</accession>
<dbReference type="InterPro" id="IPR011604">
    <property type="entry name" value="PDDEXK-like_dom_sf"/>
</dbReference>
<keyword evidence="2" id="KW-1185">Reference proteome</keyword>
<reference evidence="1 2" key="1">
    <citation type="submission" date="2018-08" db="EMBL/GenBank/DDBJ databases">
        <title>Diversity &amp; Physiological Properties of Lignin-Decomposing Actinobacteria from Soil.</title>
        <authorList>
            <person name="Roh S.G."/>
            <person name="Kim S.B."/>
        </authorList>
    </citation>
    <scope>NUCLEOTIDE SEQUENCE [LARGE SCALE GENOMIC DNA]</scope>
    <source>
        <strain evidence="1 2">MMS17-GH009</strain>
    </source>
</reference>
<organism evidence="1 2">
    <name type="scientific">Kitasatospora xanthocidica</name>
    <dbReference type="NCBI Taxonomy" id="83382"/>
    <lineage>
        <taxon>Bacteria</taxon>
        <taxon>Bacillati</taxon>
        <taxon>Actinomycetota</taxon>
        <taxon>Actinomycetes</taxon>
        <taxon>Kitasatosporales</taxon>
        <taxon>Streptomycetaceae</taxon>
        <taxon>Kitasatospora</taxon>
    </lineage>
</organism>
<proteinExistence type="predicted"/>
<dbReference type="RefSeq" id="WP_117487596.1">
    <property type="nucleotide sequence ID" value="NZ_QVIG01000001.1"/>
</dbReference>